<name>A0ACC0J6V1_CHOFU</name>
<evidence type="ECO:0000313" key="2">
    <source>
        <dbReference type="Proteomes" id="UP001064048"/>
    </source>
</evidence>
<keyword evidence="2" id="KW-1185">Reference proteome</keyword>
<organism evidence="1 2">
    <name type="scientific">Choristoneura fumiferana</name>
    <name type="common">Spruce budworm moth</name>
    <name type="synonym">Archips fumiferana</name>
    <dbReference type="NCBI Taxonomy" id="7141"/>
    <lineage>
        <taxon>Eukaryota</taxon>
        <taxon>Metazoa</taxon>
        <taxon>Ecdysozoa</taxon>
        <taxon>Arthropoda</taxon>
        <taxon>Hexapoda</taxon>
        <taxon>Insecta</taxon>
        <taxon>Pterygota</taxon>
        <taxon>Neoptera</taxon>
        <taxon>Endopterygota</taxon>
        <taxon>Lepidoptera</taxon>
        <taxon>Glossata</taxon>
        <taxon>Ditrysia</taxon>
        <taxon>Tortricoidea</taxon>
        <taxon>Tortricidae</taxon>
        <taxon>Tortricinae</taxon>
        <taxon>Choristoneura</taxon>
    </lineage>
</organism>
<accession>A0ACC0J6V1</accession>
<proteinExistence type="predicted"/>
<dbReference type="Proteomes" id="UP001064048">
    <property type="component" value="Chromosome 14"/>
</dbReference>
<sequence>MTATLWLDCVVFVCLSCVMALEPGSCRTNEYYEPGAMVCQLCPANASLVASDDGFACSCEEHSVPVTPGRCKPCGAAAVVSSDGAACVPRRCQGAGGRTVCRKCPADYISDGEAYMPRGCQGTAVRTVCRKCPADYISG</sequence>
<dbReference type="EMBL" id="CM046114">
    <property type="protein sequence ID" value="KAI8419876.1"/>
    <property type="molecule type" value="Genomic_DNA"/>
</dbReference>
<reference evidence="1 2" key="1">
    <citation type="journal article" date="2022" name="Genome Biol. Evol.">
        <title>The Spruce Budworm Genome: Reconstructing the Evolutionary History of Antifreeze Proteins.</title>
        <authorList>
            <person name="Beliveau C."/>
            <person name="Gagne P."/>
            <person name="Picq S."/>
            <person name="Vernygora O."/>
            <person name="Keeling C.I."/>
            <person name="Pinkney K."/>
            <person name="Doucet D."/>
            <person name="Wen F."/>
            <person name="Johnston J.S."/>
            <person name="Maaroufi H."/>
            <person name="Boyle B."/>
            <person name="Laroche J."/>
            <person name="Dewar K."/>
            <person name="Juretic N."/>
            <person name="Blackburn G."/>
            <person name="Nisole A."/>
            <person name="Brunet B."/>
            <person name="Brandao M."/>
            <person name="Lumley L."/>
            <person name="Duan J."/>
            <person name="Quan G."/>
            <person name="Lucarotti C.J."/>
            <person name="Roe A.D."/>
            <person name="Sperling F.A.H."/>
            <person name="Levesque R.C."/>
            <person name="Cusson M."/>
        </authorList>
    </citation>
    <scope>NUCLEOTIDE SEQUENCE [LARGE SCALE GENOMIC DNA]</scope>
    <source>
        <strain evidence="1">Glfc:IPQL:Cfum</strain>
    </source>
</reference>
<comment type="caution">
    <text evidence="1">The sequence shown here is derived from an EMBL/GenBank/DDBJ whole genome shotgun (WGS) entry which is preliminary data.</text>
</comment>
<gene>
    <name evidence="1" type="ORF">MSG28_008503</name>
</gene>
<protein>
    <submittedName>
        <fullName evidence="1">Uncharacterized protein</fullName>
    </submittedName>
</protein>
<evidence type="ECO:0000313" key="1">
    <source>
        <dbReference type="EMBL" id="KAI8419876.1"/>
    </source>
</evidence>